<evidence type="ECO:0008006" key="3">
    <source>
        <dbReference type="Google" id="ProtNLM"/>
    </source>
</evidence>
<dbReference type="InterPro" id="IPR039498">
    <property type="entry name" value="NTP_transf_5"/>
</dbReference>
<accession>A0A7W7V823</accession>
<dbReference type="AlphaFoldDB" id="A0A7W7V823"/>
<gene>
    <name evidence="1" type="ORF">HNQ58_000181</name>
</gene>
<sequence length="179" mass="20089">MSRLVDQIKQVLAAFADSKQPPALIGGLALAVHNVVRATRDVDFLADADDADRLHRVLLDLGYRCIHRSEDAANYVRDDEGLDLLYAHRPIARRLLAEAEERDTGLGRLRVISAEGLIAFKLQGFANDPSRLRDLDDIRALLQANRATLDMTEVADYFRLFDREQLLDELIAELGRPQG</sequence>
<dbReference type="Proteomes" id="UP000519004">
    <property type="component" value="Unassembled WGS sequence"/>
</dbReference>
<dbReference type="Pfam" id="PF14907">
    <property type="entry name" value="NTP_transf_5"/>
    <property type="match status" value="1"/>
</dbReference>
<evidence type="ECO:0000313" key="2">
    <source>
        <dbReference type="Proteomes" id="UP000519004"/>
    </source>
</evidence>
<proteinExistence type="predicted"/>
<evidence type="ECO:0000313" key="1">
    <source>
        <dbReference type="EMBL" id="MBB5014310.1"/>
    </source>
</evidence>
<keyword evidence="2" id="KW-1185">Reference proteome</keyword>
<comment type="caution">
    <text evidence="1">The sequence shown here is derived from an EMBL/GenBank/DDBJ whole genome shotgun (WGS) entry which is preliminary data.</text>
</comment>
<dbReference type="RefSeq" id="WP_183946900.1">
    <property type="nucleotide sequence ID" value="NZ_JACHHX010000001.1"/>
</dbReference>
<reference evidence="1 2" key="1">
    <citation type="submission" date="2020-08" db="EMBL/GenBank/DDBJ databases">
        <title>Genomic Encyclopedia of Type Strains, Phase IV (KMG-IV): sequencing the most valuable type-strain genomes for metagenomic binning, comparative biology and taxonomic classification.</title>
        <authorList>
            <person name="Goeker M."/>
        </authorList>
    </citation>
    <scope>NUCLEOTIDE SEQUENCE [LARGE SCALE GENOMIC DNA]</scope>
    <source>
        <strain evidence="1 2">DSM 25897</strain>
    </source>
</reference>
<organism evidence="1 2">
    <name type="scientific">Rehaibacterium terrae</name>
    <dbReference type="NCBI Taxonomy" id="1341696"/>
    <lineage>
        <taxon>Bacteria</taxon>
        <taxon>Pseudomonadati</taxon>
        <taxon>Pseudomonadota</taxon>
        <taxon>Gammaproteobacteria</taxon>
        <taxon>Lysobacterales</taxon>
        <taxon>Lysobacteraceae</taxon>
        <taxon>Rehaibacterium</taxon>
    </lineage>
</organism>
<dbReference type="EMBL" id="JACHHX010000001">
    <property type="protein sequence ID" value="MBB5014310.1"/>
    <property type="molecule type" value="Genomic_DNA"/>
</dbReference>
<name>A0A7W7V823_9GAMM</name>
<dbReference type="InterPro" id="IPR043519">
    <property type="entry name" value="NT_sf"/>
</dbReference>
<dbReference type="SUPFAM" id="SSF81301">
    <property type="entry name" value="Nucleotidyltransferase"/>
    <property type="match status" value="1"/>
</dbReference>
<dbReference type="Gene3D" id="3.30.460.40">
    <property type="match status" value="1"/>
</dbReference>
<protein>
    <recommendedName>
        <fullName evidence="3">Nucleotidyltransferase family protein</fullName>
    </recommendedName>
</protein>